<accession>A0A0N7IFQ0</accession>
<dbReference type="EMBL" id="QRVJ01000001">
    <property type="protein sequence ID" value="RGS39805.1"/>
    <property type="molecule type" value="Genomic_DNA"/>
</dbReference>
<dbReference type="SUPFAM" id="SSF51445">
    <property type="entry name" value="(Trans)glycosidases"/>
    <property type="match status" value="1"/>
</dbReference>
<dbReference type="PATRIC" id="fig|246787.4.peg.3712"/>
<reference evidence="1 3" key="1">
    <citation type="journal article" date="2015" name="Science">
        <title>Genetic determinants of in vivo fitness and diet responsiveness in multiple human gut Bacteroides.</title>
        <authorList>
            <person name="Wu M."/>
            <person name="McNulty N.P."/>
            <person name="Rodionov D.A."/>
            <person name="Khoroshkin M.S."/>
            <person name="Griffin N.W."/>
            <person name="Cheng J."/>
            <person name="Latreille P."/>
            <person name="Kerstetter R.A."/>
            <person name="Terrapon N."/>
            <person name="Henrissat B."/>
            <person name="Osterman A.L."/>
            <person name="Gordon J.I."/>
        </authorList>
    </citation>
    <scope>NUCLEOTIDE SEQUENCE [LARGE SCALE GENOMIC DNA]</scope>
    <source>
        <strain evidence="1 3">WH2</strain>
    </source>
</reference>
<sequence length="598" mass="68093">MNRIRINILLLLLCIFIPGVAQNVSDGWNKNRTARLTKPVFVYNNWSAYDELSDNIPLDEALAMKELDHIVRLKKLGVQVDYYMMDAFWFDVNEGYRKWRPDCWPEGPKRWLDACKREGIKPGLWFSTNLLRIGGEANTMKIIPEWESSVAEDGTTLCLFRGGYLHHLMQTLQMYADMGIKMFKFDFAYFDAATPDAKCTMLPTDIEEQNKNAFISAIKEFRYRNPDVLFIGYNGFGGDMENTVTPFRKTVDLRWLEIFDTMYCGDPRLSDVPMMNFWRSQDLYSDHMTFQYLFNGVPVRRIDNCAFMIGTTGTCYNRALNAWKGMMILTMARGGWLNVCHGNIDLLSDDDARWMAKVQQLYMKVQQYGSISAFGAIPGKALPYGYMASTEGGKLYTVVNASQEKAKVMLPEATGTGRVLFTDSGFMPVLEKNIVELGPEQMVVVGYGKFSTREYDLGIEKDIVIPATIQKVKIDVQKKNEHTLQAHYTPSKGKTVRILFQQLDEHGKAFRSWGGAPPTGIKMDHFFNIEVKQGKRSVPIKKSHDKMIWCGLSWAVGEVSADDIKEGRPLEISCTAIDGNSEHCLLEVYEVGYSAEKK</sequence>
<dbReference type="KEGG" id="bcel:BcellWH2_03596"/>
<proteinExistence type="predicted"/>
<dbReference type="EMBL" id="CP012801">
    <property type="protein sequence ID" value="ALJ60819.1"/>
    <property type="molecule type" value="Genomic_DNA"/>
</dbReference>
<gene>
    <name evidence="1" type="ORF">BcellWH2_03596</name>
    <name evidence="2" type="ORF">DWX97_00515</name>
</gene>
<dbReference type="Proteomes" id="UP000283341">
    <property type="component" value="Unassembled WGS sequence"/>
</dbReference>
<name>A0A0N7IFQ0_9BACE</name>
<dbReference type="RefSeq" id="WP_029427486.1">
    <property type="nucleotide sequence ID" value="NZ_CP012801.1"/>
</dbReference>
<dbReference type="Proteomes" id="UP000061809">
    <property type="component" value="Chromosome"/>
</dbReference>
<evidence type="ECO:0000313" key="3">
    <source>
        <dbReference type="Proteomes" id="UP000061809"/>
    </source>
</evidence>
<evidence type="ECO:0000313" key="4">
    <source>
        <dbReference type="Proteomes" id="UP000283341"/>
    </source>
</evidence>
<dbReference type="InterPro" id="IPR017853">
    <property type="entry name" value="GH"/>
</dbReference>
<evidence type="ECO:0000313" key="2">
    <source>
        <dbReference type="EMBL" id="RGS39805.1"/>
    </source>
</evidence>
<dbReference type="InterPro" id="IPR013785">
    <property type="entry name" value="Aldolase_TIM"/>
</dbReference>
<reference evidence="2 4" key="2">
    <citation type="submission" date="2018-08" db="EMBL/GenBank/DDBJ databases">
        <title>A genome reference for cultivated species of the human gut microbiota.</title>
        <authorList>
            <person name="Zou Y."/>
            <person name="Xue W."/>
            <person name="Luo G."/>
        </authorList>
    </citation>
    <scope>NUCLEOTIDE SEQUENCE [LARGE SCALE GENOMIC DNA]</scope>
    <source>
        <strain evidence="2 4">AF22-3AC</strain>
    </source>
</reference>
<evidence type="ECO:0000313" key="1">
    <source>
        <dbReference type="EMBL" id="ALJ60819.1"/>
    </source>
</evidence>
<evidence type="ECO:0008006" key="5">
    <source>
        <dbReference type="Google" id="ProtNLM"/>
    </source>
</evidence>
<dbReference type="Gene3D" id="3.20.20.70">
    <property type="entry name" value="Aldolase class I"/>
    <property type="match status" value="1"/>
</dbReference>
<protein>
    <recommendedName>
        <fullName evidence="5">Alpha-galactosidase</fullName>
    </recommendedName>
</protein>
<dbReference type="AlphaFoldDB" id="A0A0N7IFQ0"/>
<organism evidence="1 3">
    <name type="scientific">Bacteroides cellulosilyticus</name>
    <dbReference type="NCBI Taxonomy" id="246787"/>
    <lineage>
        <taxon>Bacteria</taxon>
        <taxon>Pseudomonadati</taxon>
        <taxon>Bacteroidota</taxon>
        <taxon>Bacteroidia</taxon>
        <taxon>Bacteroidales</taxon>
        <taxon>Bacteroidaceae</taxon>
        <taxon>Bacteroides</taxon>
    </lineage>
</organism>